<name>A0A2T7A9E2_TUBBO</name>
<proteinExistence type="predicted"/>
<organism evidence="2 3">
    <name type="scientific">Tuber borchii</name>
    <name type="common">White truffle</name>
    <dbReference type="NCBI Taxonomy" id="42251"/>
    <lineage>
        <taxon>Eukaryota</taxon>
        <taxon>Fungi</taxon>
        <taxon>Dikarya</taxon>
        <taxon>Ascomycota</taxon>
        <taxon>Pezizomycotina</taxon>
        <taxon>Pezizomycetes</taxon>
        <taxon>Pezizales</taxon>
        <taxon>Tuberaceae</taxon>
        <taxon>Tuber</taxon>
    </lineage>
</organism>
<gene>
    <name evidence="2" type="ORF">B9Z19DRAFT_4188</name>
</gene>
<reference evidence="2 3" key="1">
    <citation type="submission" date="2017-04" db="EMBL/GenBank/DDBJ databases">
        <title>Draft genome sequence of Tuber borchii Vittad., a whitish edible truffle.</title>
        <authorList>
            <consortium name="DOE Joint Genome Institute"/>
            <person name="Murat C."/>
            <person name="Kuo A."/>
            <person name="Barry K.W."/>
            <person name="Clum A."/>
            <person name="Dockter R.B."/>
            <person name="Fauchery L."/>
            <person name="Iotti M."/>
            <person name="Kohler A."/>
            <person name="Labutti K."/>
            <person name="Lindquist E.A."/>
            <person name="Lipzen A."/>
            <person name="Ohm R.A."/>
            <person name="Wang M."/>
            <person name="Grigoriev I.V."/>
            <person name="Zambonelli A."/>
            <person name="Martin F.M."/>
        </authorList>
    </citation>
    <scope>NUCLEOTIDE SEQUENCE [LARGE SCALE GENOMIC DNA]</scope>
    <source>
        <strain evidence="2 3">Tbo3840</strain>
    </source>
</reference>
<dbReference type="STRING" id="42251.A0A2T7A9E2"/>
<sequence>MEQNTQTATAANPGDPNDRADNDADVGSADEAQTSSGATNGTKNGVSNNHKGYPSVLDADGNSNEATGNSTGNSDAANARLREALEKERRRSSELEDLVENMKKEAVKDRESKVSGSAKESAVQDSLEKHIKDLEIELSTQQAETTALRKSLADQKEASAKDLEDAEKLLARVQEEKQTLDTQYKTLLGRVATIKSTLGERLKSDAEELERCRAMVEELEDQNRSLNENIQDLHGQLGKAQETNKETSKELIILRNRMNLSQQNWAKEREDLISAENFLREEYETTKHAMQDWEVIALEERAVRESLGERLIELEDQISTQKVAYAKAIAEKDRESSAVAGLQRSLQDIQNISTAPGATRPRACSTL</sequence>
<keyword evidence="3" id="KW-1185">Reference proteome</keyword>
<evidence type="ECO:0000313" key="3">
    <source>
        <dbReference type="Proteomes" id="UP000244722"/>
    </source>
</evidence>
<dbReference type="AlphaFoldDB" id="A0A2T7A9E2"/>
<dbReference type="OrthoDB" id="425925at2759"/>
<feature type="compositionally biased region" description="Polar residues" evidence="1">
    <location>
        <begin position="31"/>
        <end position="50"/>
    </location>
</feature>
<feature type="region of interest" description="Disordered" evidence="1">
    <location>
        <begin position="1"/>
        <end position="121"/>
    </location>
</feature>
<feature type="compositionally biased region" description="Polar residues" evidence="1">
    <location>
        <begin position="1"/>
        <end position="10"/>
    </location>
</feature>
<feature type="compositionally biased region" description="Polar residues" evidence="1">
    <location>
        <begin position="61"/>
        <end position="74"/>
    </location>
</feature>
<evidence type="ECO:0000313" key="2">
    <source>
        <dbReference type="EMBL" id="PUU84357.1"/>
    </source>
</evidence>
<accession>A0A2T7A9E2</accession>
<dbReference type="EMBL" id="NESQ01000001">
    <property type="protein sequence ID" value="PUU84357.1"/>
    <property type="molecule type" value="Genomic_DNA"/>
</dbReference>
<dbReference type="Proteomes" id="UP000244722">
    <property type="component" value="Unassembled WGS sequence"/>
</dbReference>
<evidence type="ECO:0000256" key="1">
    <source>
        <dbReference type="SAM" id="MobiDB-lite"/>
    </source>
</evidence>
<feature type="compositionally biased region" description="Basic and acidic residues" evidence="1">
    <location>
        <begin position="80"/>
        <end position="113"/>
    </location>
</feature>
<comment type="caution">
    <text evidence="2">The sequence shown here is derived from an EMBL/GenBank/DDBJ whole genome shotgun (WGS) entry which is preliminary data.</text>
</comment>
<protein>
    <submittedName>
        <fullName evidence="2">Uncharacterized protein</fullName>
    </submittedName>
</protein>